<dbReference type="Gene3D" id="3.10.129.10">
    <property type="entry name" value="Hotdog Thioesterase"/>
    <property type="match status" value="2"/>
</dbReference>
<reference evidence="2 3" key="1">
    <citation type="submission" date="2010-10" db="EMBL/GenBank/DDBJ databases">
        <title>Complete sequence of Frankia sp. EuI1c.</title>
        <authorList>
            <consortium name="US DOE Joint Genome Institute"/>
            <person name="Lucas S."/>
            <person name="Copeland A."/>
            <person name="Lapidus A."/>
            <person name="Cheng J.-F."/>
            <person name="Bruce D."/>
            <person name="Goodwin L."/>
            <person name="Pitluck S."/>
            <person name="Chertkov O."/>
            <person name="Detter J.C."/>
            <person name="Han C."/>
            <person name="Tapia R."/>
            <person name="Land M."/>
            <person name="Hauser L."/>
            <person name="Jeffries C."/>
            <person name="Kyrpides N."/>
            <person name="Ivanova N."/>
            <person name="Mikhailova N."/>
            <person name="Beauchemin N."/>
            <person name="Sen A."/>
            <person name="Sur S.A."/>
            <person name="Gtari M."/>
            <person name="Wall L."/>
            <person name="Tisa L."/>
            <person name="Woyke T."/>
        </authorList>
    </citation>
    <scope>NUCLEOTIDE SEQUENCE [LARGE SCALE GENOMIC DNA]</scope>
    <source>
        <strain evidence="3">DSM 45817 / CECT 9037 / EuI1c</strain>
    </source>
</reference>
<protein>
    <recommendedName>
        <fullName evidence="1">FAS1-like dehydratase domain-containing protein</fullName>
    </recommendedName>
</protein>
<keyword evidence="3" id="KW-1185">Reference proteome</keyword>
<dbReference type="SUPFAM" id="SSF54637">
    <property type="entry name" value="Thioesterase/thiol ester dehydrase-isomerase"/>
    <property type="match status" value="2"/>
</dbReference>
<dbReference type="RefSeq" id="WP_013423914.1">
    <property type="nucleotide sequence ID" value="NC_014666.1"/>
</dbReference>
<dbReference type="KEGG" id="fri:FraEuI1c_2769"/>
<dbReference type="OrthoDB" id="4235906at2"/>
<proteinExistence type="predicted"/>
<dbReference type="EMBL" id="CP002299">
    <property type="protein sequence ID" value="ADP80796.1"/>
    <property type="molecule type" value="Genomic_DNA"/>
</dbReference>
<dbReference type="InterPro" id="IPR029069">
    <property type="entry name" value="HotDog_dom_sf"/>
</dbReference>
<dbReference type="Proteomes" id="UP000002484">
    <property type="component" value="Chromosome"/>
</dbReference>
<dbReference type="eggNOG" id="COG2030">
    <property type="taxonomic scope" value="Bacteria"/>
</dbReference>
<dbReference type="AlphaFoldDB" id="E3J7P2"/>
<dbReference type="InterPro" id="IPR039569">
    <property type="entry name" value="FAS1-like_DH_region"/>
</dbReference>
<accession>E3J7P2</accession>
<dbReference type="STRING" id="298654.FraEuI1c_2769"/>
<organism evidence="2 3">
    <name type="scientific">Pseudofrankia inefficax (strain DSM 45817 / CECT 9037 / DDB 130130 / EuI1c)</name>
    <name type="common">Frankia inefficax</name>
    <dbReference type="NCBI Taxonomy" id="298654"/>
    <lineage>
        <taxon>Bacteria</taxon>
        <taxon>Bacillati</taxon>
        <taxon>Actinomycetota</taxon>
        <taxon>Actinomycetes</taxon>
        <taxon>Frankiales</taxon>
        <taxon>Frankiaceae</taxon>
        <taxon>Pseudofrankia</taxon>
    </lineage>
</organism>
<sequence>MNPVQAFAQATPRALDEETIEAVRRRVGIPVRRSRRPHNEVCSSDSFRHFAQGYGDDNPLYSEPGYAGGSSWGSSIAPPLYPTSAGILRPVAWSADEEAEMAGGDPLAGIGQYMCGERWVFVRPVRAGDLLLRSQWLFSADLKTSVFGGGTGALLSHRIAWEDDAGSPYAFRFLDFWHADRDGTRKTAKSRQIERAPFSDEDIERIDACYEAETVRGSTPRLIDEVQVGDELGPIVKGPLTVTDVIGWHVGTGMGDYGVGPLRIGYRNRRRVPKFYLRNELGVWDAAQRCHWDQGWAERLGHPAPYDYGIMRTTWMVHLLTNWMGDDAWIWTLTSSVRKFNYLGDVHFVSGTVREVDRAARTVTIDLVGVNQRGQTTCDGRAVVILPPPGGGSAALPAFRPEDVPAATAP</sequence>
<dbReference type="InParanoid" id="E3J7P2"/>
<evidence type="ECO:0000259" key="1">
    <source>
        <dbReference type="Pfam" id="PF13452"/>
    </source>
</evidence>
<name>E3J7P2_PSEI1</name>
<feature type="domain" description="FAS1-like dehydratase" evidence="1">
    <location>
        <begin position="40"/>
        <end position="167"/>
    </location>
</feature>
<evidence type="ECO:0000313" key="3">
    <source>
        <dbReference type="Proteomes" id="UP000002484"/>
    </source>
</evidence>
<dbReference type="HOGENOM" id="CLU_729249_0_0_11"/>
<evidence type="ECO:0000313" key="2">
    <source>
        <dbReference type="EMBL" id="ADP80796.1"/>
    </source>
</evidence>
<dbReference type="Pfam" id="PF13452">
    <property type="entry name" value="FAS1_DH_region"/>
    <property type="match status" value="1"/>
</dbReference>
<gene>
    <name evidence="2" type="ordered locus">FraEuI1c_2769</name>
</gene>